<organism evidence="2 3">
    <name type="scientific">Thioclava atlantica</name>
    <dbReference type="NCBI Taxonomy" id="1317124"/>
    <lineage>
        <taxon>Bacteria</taxon>
        <taxon>Pseudomonadati</taxon>
        <taxon>Pseudomonadota</taxon>
        <taxon>Alphaproteobacteria</taxon>
        <taxon>Rhodobacterales</taxon>
        <taxon>Paracoccaceae</taxon>
        <taxon>Thioclava</taxon>
    </lineage>
</organism>
<sequence>MDLPDFIRNFPALDLPFPEDVVQGRAVVSESGLVVFLTFLEDFDLPTHAHRAQWGTVLEGELELTIGDETRIYRPGDSYSIPAGMPHGARIKAGTKAIDVFEETDRYALKG</sequence>
<accession>A0A085U1I1</accession>
<reference evidence="3" key="1">
    <citation type="submission" date="2013-04" db="EMBL/GenBank/DDBJ databases">
        <title>Thioclava sp. 13D2W-2 Genome Sequencing.</title>
        <authorList>
            <person name="Lai Q."/>
            <person name="Li G."/>
            <person name="Shao Z."/>
        </authorList>
    </citation>
    <scope>NUCLEOTIDE SEQUENCE [LARGE SCALE GENOMIC DNA]</scope>
    <source>
        <strain evidence="3">13D2W-2</strain>
    </source>
</reference>
<dbReference type="EMBL" id="AQRC01000001">
    <property type="protein sequence ID" value="KFE36828.1"/>
    <property type="molecule type" value="Genomic_DNA"/>
</dbReference>
<dbReference type="STRING" id="1317124.DW2_01680"/>
<dbReference type="eggNOG" id="COG1917">
    <property type="taxonomic scope" value="Bacteria"/>
</dbReference>
<dbReference type="OrthoDB" id="882143at2"/>
<dbReference type="InterPro" id="IPR052535">
    <property type="entry name" value="Bacilysin_H2HPP_isomerase"/>
</dbReference>
<dbReference type="SUPFAM" id="SSF51182">
    <property type="entry name" value="RmlC-like cupins"/>
    <property type="match status" value="1"/>
</dbReference>
<evidence type="ECO:0000259" key="1">
    <source>
        <dbReference type="Pfam" id="PF07883"/>
    </source>
</evidence>
<dbReference type="PATRIC" id="fig|1317124.6.peg.334"/>
<feature type="domain" description="Cupin type-2" evidence="1">
    <location>
        <begin position="46"/>
        <end position="91"/>
    </location>
</feature>
<comment type="caution">
    <text evidence="2">The sequence shown here is derived from an EMBL/GenBank/DDBJ whole genome shotgun (WGS) entry which is preliminary data.</text>
</comment>
<dbReference type="InterPro" id="IPR014710">
    <property type="entry name" value="RmlC-like_jellyroll"/>
</dbReference>
<dbReference type="Gene3D" id="2.60.120.10">
    <property type="entry name" value="Jelly Rolls"/>
    <property type="match status" value="1"/>
</dbReference>
<protein>
    <submittedName>
        <fullName evidence="2">Cupin</fullName>
    </submittedName>
</protein>
<dbReference type="Proteomes" id="UP000028607">
    <property type="component" value="Unassembled WGS sequence"/>
</dbReference>
<evidence type="ECO:0000313" key="2">
    <source>
        <dbReference type="EMBL" id="KFE36828.1"/>
    </source>
</evidence>
<dbReference type="AlphaFoldDB" id="A0A085U1I1"/>
<dbReference type="PANTHER" id="PTHR40112:SF1">
    <property type="entry name" value="H2HPP ISOMERASE"/>
    <property type="match status" value="1"/>
</dbReference>
<keyword evidence="3" id="KW-1185">Reference proteome</keyword>
<proteinExistence type="predicted"/>
<evidence type="ECO:0000313" key="3">
    <source>
        <dbReference type="Proteomes" id="UP000028607"/>
    </source>
</evidence>
<dbReference type="Pfam" id="PF07883">
    <property type="entry name" value="Cupin_2"/>
    <property type="match status" value="1"/>
</dbReference>
<dbReference type="RefSeq" id="WP_038142908.1">
    <property type="nucleotide sequence ID" value="NZ_AQRC01000001.1"/>
</dbReference>
<dbReference type="PANTHER" id="PTHR40112">
    <property type="entry name" value="H2HPP ISOMERASE"/>
    <property type="match status" value="1"/>
</dbReference>
<gene>
    <name evidence="2" type="ORF">DW2_01680</name>
</gene>
<dbReference type="InterPro" id="IPR011051">
    <property type="entry name" value="RmlC_Cupin_sf"/>
</dbReference>
<name>A0A085U1I1_9RHOB</name>
<dbReference type="InterPro" id="IPR013096">
    <property type="entry name" value="Cupin_2"/>
</dbReference>
<reference evidence="2 3" key="2">
    <citation type="journal article" date="2015" name="Antonie Van Leeuwenhoek">
        <title>Thioclava indica sp. nov., isolated from surface seawater of the Indian Ocean.</title>
        <authorList>
            <person name="Liu Y."/>
            <person name="Lai Q."/>
            <person name="Du J."/>
            <person name="Xu H."/>
            <person name="Jiang L."/>
            <person name="Shao Z."/>
        </authorList>
    </citation>
    <scope>NUCLEOTIDE SEQUENCE [LARGE SCALE GENOMIC DNA]</scope>
    <source>
        <strain evidence="2 3">13D2W-2</strain>
    </source>
</reference>